<evidence type="ECO:0000256" key="1">
    <source>
        <dbReference type="SAM" id="MobiDB-lite"/>
    </source>
</evidence>
<gene>
    <name evidence="2" type="ORF">J2S55_003185</name>
</gene>
<reference evidence="2 3" key="1">
    <citation type="submission" date="2023-07" db="EMBL/GenBank/DDBJ databases">
        <title>Sequencing the genomes of 1000 actinobacteria strains.</title>
        <authorList>
            <person name="Klenk H.-P."/>
        </authorList>
    </citation>
    <scope>NUCLEOTIDE SEQUENCE [LARGE SCALE GENOMIC DNA]</scope>
    <source>
        <strain evidence="2 3">DSM 44109</strain>
    </source>
</reference>
<sequence>MLDFEASTPERPVPARDKATGELMWSVPVMDADPTVKAAAKSVAVKIISPVEPVIPPVPPALAVVGVSFVPVEFDGLMVVPWVNGSNRLAYSFKARGLRGVALPDGAAGKGSARDADGAKRGNPITQ</sequence>
<name>A0ABT9R3W7_9ACTN</name>
<evidence type="ECO:0008006" key="4">
    <source>
        <dbReference type="Google" id="ProtNLM"/>
    </source>
</evidence>
<proteinExistence type="predicted"/>
<evidence type="ECO:0000313" key="2">
    <source>
        <dbReference type="EMBL" id="MDP9863919.1"/>
    </source>
</evidence>
<organism evidence="2 3">
    <name type="scientific">Streptosporangium brasiliense</name>
    <dbReference type="NCBI Taxonomy" id="47480"/>
    <lineage>
        <taxon>Bacteria</taxon>
        <taxon>Bacillati</taxon>
        <taxon>Actinomycetota</taxon>
        <taxon>Actinomycetes</taxon>
        <taxon>Streptosporangiales</taxon>
        <taxon>Streptosporangiaceae</taxon>
        <taxon>Streptosporangium</taxon>
    </lineage>
</organism>
<accession>A0ABT9R3W7</accession>
<feature type="region of interest" description="Disordered" evidence="1">
    <location>
        <begin position="103"/>
        <end position="127"/>
    </location>
</feature>
<keyword evidence="3" id="KW-1185">Reference proteome</keyword>
<dbReference type="Proteomes" id="UP001230426">
    <property type="component" value="Unassembled WGS sequence"/>
</dbReference>
<evidence type="ECO:0000313" key="3">
    <source>
        <dbReference type="Proteomes" id="UP001230426"/>
    </source>
</evidence>
<comment type="caution">
    <text evidence="2">The sequence shown here is derived from an EMBL/GenBank/DDBJ whole genome shotgun (WGS) entry which is preliminary data.</text>
</comment>
<dbReference type="RefSeq" id="WP_306861224.1">
    <property type="nucleotide sequence ID" value="NZ_JAUSRB010000002.1"/>
</dbReference>
<dbReference type="EMBL" id="JAUSRB010000002">
    <property type="protein sequence ID" value="MDP9863919.1"/>
    <property type="molecule type" value="Genomic_DNA"/>
</dbReference>
<protein>
    <recommendedName>
        <fullName evidence="4">Plasmid replication, integration and excision activator</fullName>
    </recommendedName>
</protein>